<name>A0ABV9Y894_9PSEU</name>
<evidence type="ECO:0000313" key="2">
    <source>
        <dbReference type="Proteomes" id="UP001595833"/>
    </source>
</evidence>
<accession>A0ABV9Y894</accession>
<gene>
    <name evidence="1" type="ORF">ACFPFM_34960</name>
</gene>
<proteinExistence type="predicted"/>
<keyword evidence="2" id="KW-1185">Reference proteome</keyword>
<dbReference type="EMBL" id="JBHSJB010000035">
    <property type="protein sequence ID" value="MFC5058943.1"/>
    <property type="molecule type" value="Genomic_DNA"/>
</dbReference>
<protein>
    <submittedName>
        <fullName evidence="1">Uncharacterized protein</fullName>
    </submittedName>
</protein>
<dbReference type="RefSeq" id="WP_344039875.1">
    <property type="nucleotide sequence ID" value="NZ_BAAAKE010000019.1"/>
</dbReference>
<organism evidence="1 2">
    <name type="scientific">Saccharothrix xinjiangensis</name>
    <dbReference type="NCBI Taxonomy" id="204798"/>
    <lineage>
        <taxon>Bacteria</taxon>
        <taxon>Bacillati</taxon>
        <taxon>Actinomycetota</taxon>
        <taxon>Actinomycetes</taxon>
        <taxon>Pseudonocardiales</taxon>
        <taxon>Pseudonocardiaceae</taxon>
        <taxon>Saccharothrix</taxon>
    </lineage>
</organism>
<reference evidence="2" key="1">
    <citation type="journal article" date="2019" name="Int. J. Syst. Evol. Microbiol.">
        <title>The Global Catalogue of Microorganisms (GCM) 10K type strain sequencing project: providing services to taxonomists for standard genome sequencing and annotation.</title>
        <authorList>
            <consortium name="The Broad Institute Genomics Platform"/>
            <consortium name="The Broad Institute Genome Sequencing Center for Infectious Disease"/>
            <person name="Wu L."/>
            <person name="Ma J."/>
        </authorList>
    </citation>
    <scope>NUCLEOTIDE SEQUENCE [LARGE SCALE GENOMIC DNA]</scope>
    <source>
        <strain evidence="2">KCTC 12848</strain>
    </source>
</reference>
<evidence type="ECO:0000313" key="1">
    <source>
        <dbReference type="EMBL" id="MFC5058943.1"/>
    </source>
</evidence>
<sequence>MSSPTTEKDRARLVVPYIAMWSEETSEDPRLVELPHGAGIAYADEILADRDSRGAPWLIPDRTRHWPGWPEGMPVAKPPIRQPCAHLATPASKLVRQLQRRAPAKA</sequence>
<dbReference type="Proteomes" id="UP001595833">
    <property type="component" value="Unassembled WGS sequence"/>
</dbReference>
<comment type="caution">
    <text evidence="1">The sequence shown here is derived from an EMBL/GenBank/DDBJ whole genome shotgun (WGS) entry which is preliminary data.</text>
</comment>